<feature type="compositionally biased region" description="Polar residues" evidence="1">
    <location>
        <begin position="946"/>
        <end position="956"/>
    </location>
</feature>
<evidence type="ECO:0000313" key="3">
    <source>
        <dbReference type="EMBL" id="SBT59173.1"/>
    </source>
</evidence>
<sequence length="1192" mass="134007">MEKTKDNCEEIKKASNIKTYISILPYKTAILRGVINIINEFKKKKEDGVDYKNLCKEVNKYVNSQKKCVRQEIKNKGKTFIHREWKTVLSSILTTFNSQKVNRLCYLDDDKEIDHKKHILDLHELFRNFCIEKKALLQTTSDVDFQKCSDYLSWIDEKKREILGRDPNYDYIRQYEEYFNIHRDCNYPWLLQNAPDIICRRTTTTKAGEKDDKGKPLSDTSQTSPPVLPDSSEGHKKNIPLEPSNPSKRDAVPTSGKSPESNHEKTPPKSTPSDHSQSVNNDANANNPIMMLSGTPVADTSLVSQPNENDEHKKFESFLYSLENNIDSQIVPHNVHDEFKKKLTTFHNKILSYMPREPITSITSKAYKYIPPKFSLSKKFLQSLRSQGFQSNISKQKLIPRIPSEQIYPPTFLNLGYTTHLRNIPIEVFLGMIEGDIKKLIRKYGHKNCGLMHEDLCKEIHKIVNKNKEIIFRHVDQNGKTKLNTEWRSQRNGFFKKLFDEEGFINMCYPFKNIEHQDIYQLLSRHVNFCKEKDKRRSDLGENPEYSECVEYNSWIDNERTTFTLEYLRYVRKHQRPTVNGYFSTKEYPRGHDPRSTYHNSKMNCNLYKSPSTKHKQKTVAKASPDSPHPPATPDARKESQEKDGRPMPDKGGRIEITKSDVQILPQTKPPFSDDETSSLIHTKGDDTANRQHDDFKTKDTVSSNNAQDTTGKPTEATDTQTKTPEQLPEPTISISPKDSTSAKVLDPPPSVNKDQGAVSDSTPGTTSTTSDATHYNRNISSPSAPDLSLVQSGPTAVAVAVPVPVPAVTSQYSKEPTSDPVSKSIDQDAYLISALSPGLAPSQASVSNSSASETSSTTTSTTTSSTMTLTPDSPLAQNPHLPTSSAQPVVTTSVDTTITQTTISASSSPTITDSVMGTHPISSIVEITSTKGGSGEPDSLPKTIAGSQDLNTASPKKQDGALPPNTGLSSDVSPAVPPPALSASLNVVTKPEDSADDNKIITLPKKKSEQSKDSTQVTSTSLPEDTQPSGKPSVIPTKFPPITSIIPTIVIILATITLLFLLYKYTPFGFLLGRRRKREKRDLRRTFKISEKPTYESPNITVHELEDPNLLGQIVENDAYTKLLKINRYKQEMQKRKKKNKKTLIEVHMEVLEEYKSDEWELHKGDFLEICLLKRNFVSMIESSEFVGDNK</sequence>
<gene>
    <name evidence="3" type="ORF">POVWA2_092700</name>
</gene>
<accession>A0A1A9AR48</accession>
<dbReference type="EMBL" id="FLRE01002963">
    <property type="protein sequence ID" value="SBT59173.1"/>
    <property type="molecule type" value="Genomic_DNA"/>
</dbReference>
<evidence type="ECO:0000256" key="1">
    <source>
        <dbReference type="SAM" id="MobiDB-lite"/>
    </source>
</evidence>
<feature type="compositionally biased region" description="Basic and acidic residues" evidence="1">
    <location>
        <begin position="587"/>
        <end position="596"/>
    </location>
</feature>
<feature type="transmembrane region" description="Helical" evidence="2">
    <location>
        <begin position="1046"/>
        <end position="1073"/>
    </location>
</feature>
<feature type="region of interest" description="Disordered" evidence="1">
    <location>
        <begin position="205"/>
        <end position="294"/>
    </location>
</feature>
<protein>
    <submittedName>
        <fullName evidence="3">STP1 protein</fullName>
    </submittedName>
</protein>
<feature type="compositionally biased region" description="Basic and acidic residues" evidence="1">
    <location>
        <begin position="991"/>
        <end position="1000"/>
    </location>
</feature>
<feature type="region of interest" description="Disordered" evidence="1">
    <location>
        <begin position="581"/>
        <end position="790"/>
    </location>
</feature>
<name>A0A1A9AR48_PLAOA</name>
<keyword evidence="2" id="KW-0812">Transmembrane</keyword>
<feature type="compositionally biased region" description="Polar residues" evidence="1">
    <location>
        <begin position="1014"/>
        <end position="1031"/>
    </location>
</feature>
<feature type="compositionally biased region" description="Polar residues" evidence="1">
    <location>
        <begin position="271"/>
        <end position="287"/>
    </location>
</feature>
<evidence type="ECO:0000256" key="2">
    <source>
        <dbReference type="SAM" id="Phobius"/>
    </source>
</evidence>
<feature type="compositionally biased region" description="Basic and acidic residues" evidence="1">
    <location>
        <begin position="683"/>
        <end position="700"/>
    </location>
</feature>
<feature type="compositionally biased region" description="Polar residues" evidence="1">
    <location>
        <begin position="701"/>
        <end position="725"/>
    </location>
</feature>
<feature type="compositionally biased region" description="Polar residues" evidence="1">
    <location>
        <begin position="733"/>
        <end position="743"/>
    </location>
</feature>
<feature type="compositionally biased region" description="Low complexity" evidence="1">
    <location>
        <begin position="846"/>
        <end position="871"/>
    </location>
</feature>
<dbReference type="AlphaFoldDB" id="A0A1A9AR48"/>
<evidence type="ECO:0000313" key="4">
    <source>
        <dbReference type="Proteomes" id="UP000078550"/>
    </source>
</evidence>
<feature type="region of interest" description="Disordered" evidence="1">
    <location>
        <begin position="929"/>
        <end position="1037"/>
    </location>
</feature>
<feature type="region of interest" description="Disordered" evidence="1">
    <location>
        <begin position="840"/>
        <end position="893"/>
    </location>
</feature>
<proteinExistence type="predicted"/>
<feature type="compositionally biased region" description="Basic and acidic residues" evidence="1">
    <location>
        <begin position="207"/>
        <end position="216"/>
    </location>
</feature>
<feature type="compositionally biased region" description="Basic and acidic residues" evidence="1">
    <location>
        <begin position="635"/>
        <end position="659"/>
    </location>
</feature>
<feature type="compositionally biased region" description="Polar residues" evidence="1">
    <location>
        <begin position="776"/>
        <end position="790"/>
    </location>
</feature>
<keyword evidence="2" id="KW-0472">Membrane</keyword>
<organism evidence="3 4">
    <name type="scientific">Plasmodium ovale wallikeri</name>
    <dbReference type="NCBI Taxonomy" id="864142"/>
    <lineage>
        <taxon>Eukaryota</taxon>
        <taxon>Sar</taxon>
        <taxon>Alveolata</taxon>
        <taxon>Apicomplexa</taxon>
        <taxon>Aconoidasida</taxon>
        <taxon>Haemosporida</taxon>
        <taxon>Plasmodiidae</taxon>
        <taxon>Plasmodium</taxon>
        <taxon>Plasmodium (Plasmodium)</taxon>
    </lineage>
</organism>
<reference evidence="4" key="1">
    <citation type="submission" date="2016-05" db="EMBL/GenBank/DDBJ databases">
        <authorList>
            <person name="Naeem Raeece"/>
        </authorList>
    </citation>
    <scope>NUCLEOTIDE SEQUENCE [LARGE SCALE GENOMIC DNA]</scope>
</reference>
<feature type="compositionally biased region" description="Low complexity" evidence="1">
    <location>
        <begin position="760"/>
        <end position="774"/>
    </location>
</feature>
<dbReference type="Proteomes" id="UP000078550">
    <property type="component" value="Unassembled WGS sequence"/>
</dbReference>
<feature type="compositionally biased region" description="Polar residues" evidence="1">
    <location>
        <begin position="597"/>
        <end position="611"/>
    </location>
</feature>
<keyword evidence="2" id="KW-1133">Transmembrane helix</keyword>